<gene>
    <name evidence="4" type="ORF">Tsubulata_043601</name>
</gene>
<evidence type="ECO:0000313" key="4">
    <source>
        <dbReference type="EMBL" id="KAJ4836155.1"/>
    </source>
</evidence>
<evidence type="ECO:0000256" key="1">
    <source>
        <dbReference type="SAM" id="MobiDB-lite"/>
    </source>
</evidence>
<feature type="region of interest" description="Disordered" evidence="1">
    <location>
        <begin position="1"/>
        <end position="30"/>
    </location>
</feature>
<dbReference type="PANTHER" id="PTHR31672">
    <property type="entry name" value="BNACNNG10540D PROTEIN"/>
    <property type="match status" value="1"/>
</dbReference>
<dbReference type="InterPro" id="IPR036047">
    <property type="entry name" value="F-box-like_dom_sf"/>
</dbReference>
<feature type="compositionally biased region" description="Basic and acidic residues" evidence="1">
    <location>
        <begin position="12"/>
        <end position="27"/>
    </location>
</feature>
<reference evidence="4" key="1">
    <citation type="submission" date="2022-02" db="EMBL/GenBank/DDBJ databases">
        <authorList>
            <person name="Henning P.M."/>
            <person name="McCubbin A.G."/>
            <person name="Shore J.S."/>
        </authorList>
    </citation>
    <scope>NUCLEOTIDE SEQUENCE</scope>
    <source>
        <strain evidence="4">F60SS</strain>
        <tissue evidence="4">Leaves</tissue>
    </source>
</reference>
<feature type="compositionally biased region" description="Polar residues" evidence="1">
    <location>
        <begin position="1"/>
        <end position="11"/>
    </location>
</feature>
<dbReference type="Proteomes" id="UP001141552">
    <property type="component" value="Unassembled WGS sequence"/>
</dbReference>
<evidence type="ECO:0000259" key="2">
    <source>
        <dbReference type="Pfam" id="PF00646"/>
    </source>
</evidence>
<dbReference type="EMBL" id="JAKUCV010004214">
    <property type="protein sequence ID" value="KAJ4836155.1"/>
    <property type="molecule type" value="Genomic_DNA"/>
</dbReference>
<evidence type="ECO:0008006" key="6">
    <source>
        <dbReference type="Google" id="ProtNLM"/>
    </source>
</evidence>
<dbReference type="Pfam" id="PF00646">
    <property type="entry name" value="F-box"/>
    <property type="match status" value="1"/>
</dbReference>
<dbReference type="PANTHER" id="PTHR31672:SF13">
    <property type="entry name" value="F-BOX PROTEIN CPR30-LIKE"/>
    <property type="match status" value="1"/>
</dbReference>
<protein>
    <recommendedName>
        <fullName evidence="6">F-box domain-containing protein</fullName>
    </recommendedName>
</protein>
<sequence length="369" mass="42704">MADSGNMSLSRSSEDQNRDDSSDDRFPFDQAKTTNMERQVISAARNRTYLPPDIVEEILALLPFKSIERFRSVSKSLFTLLATPKLLYCPRGSITKFPPYSYYGIKRSDDESLFTGVVLSDYRDDAKNRGYMVPEFSCREGYYNFVGTCNGLVCLVFYSTDYSKWETVWYEKKRETFVWNPFTGLCRKLPNRNYYYAYGFGYDSASDDYKVFLAGADGEVEIFSLKTGSLKKVKNPDGEYLRDILTLTRAMGLFLNGALHWAWGIAIIIAFDLDKEKFYRVPNPPNEISPDHDGYYSVGVVGEYLCMCATIRQKYIVWVMKEYCDKASWVPFISYTPSSQYGKEYQVEYVCDFIPRSFKDGRYMMLQFA</sequence>
<evidence type="ECO:0000259" key="3">
    <source>
        <dbReference type="Pfam" id="PF07734"/>
    </source>
</evidence>
<dbReference type="SUPFAM" id="SSF50965">
    <property type="entry name" value="Galactose oxidase, central domain"/>
    <property type="match status" value="1"/>
</dbReference>
<feature type="domain" description="F-box associated beta-propeller type 1" evidence="3">
    <location>
        <begin position="170"/>
        <end position="338"/>
    </location>
</feature>
<reference evidence="4" key="2">
    <citation type="journal article" date="2023" name="Plants (Basel)">
        <title>Annotation of the Turnera subulata (Passifloraceae) Draft Genome Reveals the S-Locus Evolved after the Divergence of Turneroideae from Passifloroideae in a Stepwise Manner.</title>
        <authorList>
            <person name="Henning P.M."/>
            <person name="Roalson E.H."/>
            <person name="Mir W."/>
            <person name="McCubbin A.G."/>
            <person name="Shore J.S."/>
        </authorList>
    </citation>
    <scope>NUCLEOTIDE SEQUENCE</scope>
    <source>
        <strain evidence="4">F60SS</strain>
    </source>
</reference>
<dbReference type="AlphaFoldDB" id="A0A9Q0FR51"/>
<dbReference type="InterPro" id="IPR017451">
    <property type="entry name" value="F-box-assoc_interact_dom"/>
</dbReference>
<dbReference type="SUPFAM" id="SSF81383">
    <property type="entry name" value="F-box domain"/>
    <property type="match status" value="1"/>
</dbReference>
<organism evidence="4 5">
    <name type="scientific">Turnera subulata</name>
    <dbReference type="NCBI Taxonomy" id="218843"/>
    <lineage>
        <taxon>Eukaryota</taxon>
        <taxon>Viridiplantae</taxon>
        <taxon>Streptophyta</taxon>
        <taxon>Embryophyta</taxon>
        <taxon>Tracheophyta</taxon>
        <taxon>Spermatophyta</taxon>
        <taxon>Magnoliopsida</taxon>
        <taxon>eudicotyledons</taxon>
        <taxon>Gunneridae</taxon>
        <taxon>Pentapetalae</taxon>
        <taxon>rosids</taxon>
        <taxon>fabids</taxon>
        <taxon>Malpighiales</taxon>
        <taxon>Passifloraceae</taxon>
        <taxon>Turnera</taxon>
    </lineage>
</organism>
<feature type="domain" description="F-box" evidence="2">
    <location>
        <begin position="50"/>
        <end position="86"/>
    </location>
</feature>
<evidence type="ECO:0000313" key="5">
    <source>
        <dbReference type="Proteomes" id="UP001141552"/>
    </source>
</evidence>
<keyword evidence="5" id="KW-1185">Reference proteome</keyword>
<name>A0A9Q0FR51_9ROSI</name>
<accession>A0A9Q0FR51</accession>
<dbReference type="InterPro" id="IPR006527">
    <property type="entry name" value="F-box-assoc_dom_typ1"/>
</dbReference>
<dbReference type="OrthoDB" id="1289414at2759"/>
<dbReference type="Pfam" id="PF07734">
    <property type="entry name" value="FBA_1"/>
    <property type="match status" value="1"/>
</dbReference>
<dbReference type="InterPro" id="IPR001810">
    <property type="entry name" value="F-box_dom"/>
</dbReference>
<comment type="caution">
    <text evidence="4">The sequence shown here is derived from an EMBL/GenBank/DDBJ whole genome shotgun (WGS) entry which is preliminary data.</text>
</comment>
<dbReference type="NCBIfam" id="TIGR01640">
    <property type="entry name" value="F_box_assoc_1"/>
    <property type="match status" value="1"/>
</dbReference>
<dbReference type="InterPro" id="IPR050796">
    <property type="entry name" value="SCF_F-box_component"/>
</dbReference>
<dbReference type="InterPro" id="IPR011043">
    <property type="entry name" value="Gal_Oxase/kelch_b-propeller"/>
</dbReference>
<proteinExistence type="predicted"/>